<dbReference type="RefSeq" id="WP_311820923.1">
    <property type="nucleotide sequence ID" value="NZ_JARPYF010000001.1"/>
</dbReference>
<protein>
    <submittedName>
        <fullName evidence="1">N-formylglutamate amidohydrolase</fullName>
    </submittedName>
</protein>
<dbReference type="Proteomes" id="UP001252875">
    <property type="component" value="Unassembled WGS sequence"/>
</dbReference>
<proteinExistence type="predicted"/>
<dbReference type="EMBL" id="JARPYI010000001">
    <property type="protein sequence ID" value="MDT2598903.1"/>
    <property type="molecule type" value="Genomic_DNA"/>
</dbReference>
<evidence type="ECO:0000313" key="1">
    <source>
        <dbReference type="EMBL" id="MDT2598903.1"/>
    </source>
</evidence>
<gene>
    <name evidence="1" type="ORF">P7D85_03900</name>
</gene>
<dbReference type="Pfam" id="PF05013">
    <property type="entry name" value="FGase"/>
    <property type="match status" value="1"/>
</dbReference>
<dbReference type="SUPFAM" id="SSF53187">
    <property type="entry name" value="Zn-dependent exopeptidases"/>
    <property type="match status" value="1"/>
</dbReference>
<name>A0ABU3EVL4_9ENTE</name>
<dbReference type="Gene3D" id="3.40.630.40">
    <property type="entry name" value="Zn-dependent exopeptidases"/>
    <property type="match status" value="1"/>
</dbReference>
<sequence>MNPFTIYNEEKNHYPVVVSLPHSGTWIPRDMRSRLRPEAVLANTDWFLPELYNFLIEKGFTVIENQVNRYVVDPNRESRMSGADYQETVVYQQNTFGNRLYAESLPSKVITERLANYYWPYHQALQKLIDQKTQYFSKVYLFDLHSFAEYPNNDAAEPADFVIGNQEDQTASADLRELFTDSLEAAGYSISNNHPFCGGFITRHYGQQAEIEALQLEIRYNQYIQQRSFGEEELTAYDPELFSTTQEKLKTIFETILADLPIEGV</sequence>
<accession>A0ABU3EVL4</accession>
<comment type="caution">
    <text evidence="1">The sequence shown here is derived from an EMBL/GenBank/DDBJ whole genome shotgun (WGS) entry which is preliminary data.</text>
</comment>
<dbReference type="InterPro" id="IPR007709">
    <property type="entry name" value="N-FG_amidohydro"/>
</dbReference>
<organism evidence="1 2">
    <name type="scientific">Enterococcus hulanensis</name>
    <dbReference type="NCBI Taxonomy" id="2559929"/>
    <lineage>
        <taxon>Bacteria</taxon>
        <taxon>Bacillati</taxon>
        <taxon>Bacillota</taxon>
        <taxon>Bacilli</taxon>
        <taxon>Lactobacillales</taxon>
        <taxon>Enterococcaceae</taxon>
        <taxon>Enterococcus</taxon>
    </lineage>
</organism>
<reference evidence="1 2" key="1">
    <citation type="submission" date="2023-03" db="EMBL/GenBank/DDBJ databases">
        <authorList>
            <person name="Shen W."/>
            <person name="Cai J."/>
        </authorList>
    </citation>
    <scope>NUCLEOTIDE SEQUENCE [LARGE SCALE GENOMIC DNA]</scope>
    <source>
        <strain evidence="1 2">D6-4</strain>
    </source>
</reference>
<evidence type="ECO:0000313" key="2">
    <source>
        <dbReference type="Proteomes" id="UP001252875"/>
    </source>
</evidence>
<keyword evidence="2" id="KW-1185">Reference proteome</keyword>